<dbReference type="SUPFAM" id="SSF52091">
    <property type="entry name" value="SpoIIaa-like"/>
    <property type="match status" value="1"/>
</dbReference>
<accession>A0A0A1TMN2</accession>
<dbReference type="Pfam" id="PF01740">
    <property type="entry name" value="STAS"/>
    <property type="match status" value="1"/>
</dbReference>
<name>A0A0A1TMN2_9HYPO</name>
<evidence type="ECO:0000313" key="7">
    <source>
        <dbReference type="EMBL" id="CEJ92318.1"/>
    </source>
</evidence>
<dbReference type="Pfam" id="PF00916">
    <property type="entry name" value="Sulfate_transp"/>
    <property type="match status" value="1"/>
</dbReference>
<keyword evidence="3 5" id="KW-1133">Transmembrane helix</keyword>
<gene>
    <name evidence="7" type="ORF">VHEMI07978</name>
</gene>
<feature type="transmembrane region" description="Helical" evidence="5">
    <location>
        <begin position="339"/>
        <end position="358"/>
    </location>
</feature>
<dbReference type="Proteomes" id="UP000039046">
    <property type="component" value="Unassembled WGS sequence"/>
</dbReference>
<dbReference type="CDD" id="cd07042">
    <property type="entry name" value="STAS_SulP_like_sulfate_transporter"/>
    <property type="match status" value="1"/>
</dbReference>
<feature type="domain" description="STAS" evidence="6">
    <location>
        <begin position="559"/>
        <end position="687"/>
    </location>
</feature>
<dbReference type="EMBL" id="CDHN01000004">
    <property type="protein sequence ID" value="CEJ92318.1"/>
    <property type="molecule type" value="Genomic_DNA"/>
</dbReference>
<keyword evidence="8" id="KW-1185">Reference proteome</keyword>
<dbReference type="PROSITE" id="PS50801">
    <property type="entry name" value="STAS"/>
    <property type="match status" value="1"/>
</dbReference>
<dbReference type="PROSITE" id="PS01130">
    <property type="entry name" value="SLC26A"/>
    <property type="match status" value="1"/>
</dbReference>
<feature type="transmembrane region" description="Helical" evidence="5">
    <location>
        <begin position="93"/>
        <end position="113"/>
    </location>
</feature>
<dbReference type="HOGENOM" id="CLU_003182_8_1_1"/>
<feature type="transmembrane region" description="Helical" evidence="5">
    <location>
        <begin position="141"/>
        <end position="162"/>
    </location>
</feature>
<evidence type="ECO:0000256" key="4">
    <source>
        <dbReference type="ARBA" id="ARBA00023136"/>
    </source>
</evidence>
<evidence type="ECO:0000259" key="6">
    <source>
        <dbReference type="PROSITE" id="PS50801"/>
    </source>
</evidence>
<dbReference type="AlphaFoldDB" id="A0A0A1TMN2"/>
<dbReference type="InterPro" id="IPR002645">
    <property type="entry name" value="STAS_dom"/>
</dbReference>
<dbReference type="Gene3D" id="3.30.750.24">
    <property type="entry name" value="STAS domain"/>
    <property type="match status" value="1"/>
</dbReference>
<dbReference type="InterPro" id="IPR001902">
    <property type="entry name" value="SLC26A/SulP_fam"/>
</dbReference>
<comment type="subcellular location">
    <subcellularLocation>
        <location evidence="1">Membrane</location>
        <topology evidence="1">Multi-pass membrane protein</topology>
    </subcellularLocation>
</comment>
<feature type="transmembrane region" description="Helical" evidence="5">
    <location>
        <begin position="462"/>
        <end position="481"/>
    </location>
</feature>
<dbReference type="PANTHER" id="PTHR11814">
    <property type="entry name" value="SULFATE TRANSPORTER"/>
    <property type="match status" value="1"/>
</dbReference>
<feature type="transmembrane region" description="Helical" evidence="5">
    <location>
        <begin position="120"/>
        <end position="135"/>
    </location>
</feature>
<sequence>MTKQTVTSFVTKKILGIDHTERYEYQPIQLEQRARDALRGAGAEIYLEEEPTVVEWLKDQAPTTDDVVDYLRNLFPPIGWLPRYNLRWLLGDVVAGITIGLVVVPQAMAYALLAKQTASVGLYTSFTGAVLYWLFGTSKDIVIGTTAVGSLLVGQVVTRIQAAHGYSNLEIAHTLSMLAGAVMLAIGLLRLGWVIEFIPYIPISAFVTAASLTIMSTQVPTALGLQGVDTSTPPCFTIVTIFRQLHTIRIDAVIGISTMVLLFAIKGFCGMMEKRRPASKRTWSFISSLRLTFVVLLFTLISYLINREVDESEFRIVGPIISGFTGAHIPRPNPDLVKVILPELPAVVIILVIEHVAIAKSMGRVHGYTITPSQEIVALGGANLLSPFVGGYVCTGSFSASAVLSKAGSRTPLAGLFSAAVLVVVLYALTGVFYYIPNACLAGLIIHAVCSLVIQPQKLYRYWQLSPPELCIWVICFVIGLCESLEYCIYVGVALSITLVFVRLARTKGQFLGKVRARRVKETRGNAGSDTSSHNSSIAMDRSRTMYAPFRLNDGMNPAIQLLSPHPGIFIYRLSEGLNYANQAFHMETLQSYLMANTKRTSDEGLEHESDRIWNAAASSSEDSDLPHLRAIVLDFGSVNNLDITALQGLIDLRKQLDQYTYPDAVEWHFASVDNRWTRRALAASGFGYPSAQSEEAVAAWRPIYSIADTLLSDESTPLTKGRKGFAYGKSESLDSSQATLETRQAAMNGVDRPFFHIDLYEAVQSAVHDARGRDQIDS</sequence>
<proteinExistence type="predicted"/>
<reference evidence="7 8" key="1">
    <citation type="journal article" date="2015" name="Genome Announc.">
        <title>Draft Genome Sequence and Gene Annotation of the Entomopathogenic Fungus Verticillium hemipterigenum.</title>
        <authorList>
            <person name="Horn F."/>
            <person name="Habel A."/>
            <person name="Scharf D.H."/>
            <person name="Dworschak J."/>
            <person name="Brakhage A.A."/>
            <person name="Guthke R."/>
            <person name="Hertweck C."/>
            <person name="Linde J."/>
        </authorList>
    </citation>
    <scope>NUCLEOTIDE SEQUENCE [LARGE SCALE GENOMIC DNA]</scope>
</reference>
<feature type="transmembrane region" description="Helical" evidence="5">
    <location>
        <begin position="413"/>
        <end position="429"/>
    </location>
</feature>
<protein>
    <recommendedName>
        <fullName evidence="6">STAS domain-containing protein</fullName>
    </recommendedName>
</protein>
<dbReference type="OrthoDB" id="288203at2759"/>
<keyword evidence="2 5" id="KW-0812">Transmembrane</keyword>
<feature type="transmembrane region" description="Helical" evidence="5">
    <location>
        <begin position="283"/>
        <end position="305"/>
    </location>
</feature>
<dbReference type="InterPro" id="IPR036513">
    <property type="entry name" value="STAS_dom_sf"/>
</dbReference>
<evidence type="ECO:0000313" key="8">
    <source>
        <dbReference type="Proteomes" id="UP000039046"/>
    </source>
</evidence>
<dbReference type="NCBIfam" id="TIGR00815">
    <property type="entry name" value="sulP"/>
    <property type="match status" value="1"/>
</dbReference>
<dbReference type="GO" id="GO:0016020">
    <property type="term" value="C:membrane"/>
    <property type="evidence" value="ECO:0007669"/>
    <property type="project" value="UniProtKB-SubCell"/>
</dbReference>
<evidence type="ECO:0000256" key="5">
    <source>
        <dbReference type="SAM" id="Phobius"/>
    </source>
</evidence>
<dbReference type="InterPro" id="IPR011547">
    <property type="entry name" value="SLC26A/SulP_dom"/>
</dbReference>
<dbReference type="InterPro" id="IPR018045">
    <property type="entry name" value="S04_transporter_CS"/>
</dbReference>
<organism evidence="7 8">
    <name type="scientific">[Torrubiella] hemipterigena</name>
    <dbReference type="NCBI Taxonomy" id="1531966"/>
    <lineage>
        <taxon>Eukaryota</taxon>
        <taxon>Fungi</taxon>
        <taxon>Dikarya</taxon>
        <taxon>Ascomycota</taxon>
        <taxon>Pezizomycotina</taxon>
        <taxon>Sordariomycetes</taxon>
        <taxon>Hypocreomycetidae</taxon>
        <taxon>Hypocreales</taxon>
        <taxon>Clavicipitaceae</taxon>
        <taxon>Clavicipitaceae incertae sedis</taxon>
        <taxon>'Torrubiella' clade</taxon>
    </lineage>
</organism>
<dbReference type="STRING" id="1531966.A0A0A1TMN2"/>
<feature type="transmembrane region" description="Helical" evidence="5">
    <location>
        <begin position="252"/>
        <end position="271"/>
    </location>
</feature>
<evidence type="ECO:0000256" key="3">
    <source>
        <dbReference type="ARBA" id="ARBA00022989"/>
    </source>
</evidence>
<keyword evidence="4 5" id="KW-0472">Membrane</keyword>
<evidence type="ECO:0000256" key="1">
    <source>
        <dbReference type="ARBA" id="ARBA00004141"/>
    </source>
</evidence>
<evidence type="ECO:0000256" key="2">
    <source>
        <dbReference type="ARBA" id="ARBA00022692"/>
    </source>
</evidence>
<dbReference type="GO" id="GO:0008271">
    <property type="term" value="F:secondary active sulfate transmembrane transporter activity"/>
    <property type="evidence" value="ECO:0007669"/>
    <property type="project" value="InterPro"/>
</dbReference>
<feature type="transmembrane region" description="Helical" evidence="5">
    <location>
        <begin position="174"/>
        <end position="195"/>
    </location>
</feature>